<accession>A0AAN0WCQ8</accession>
<keyword evidence="2" id="KW-1185">Reference proteome</keyword>
<gene>
    <name evidence="1" type="ORF">SB48_HM08orf04101</name>
</gene>
<evidence type="ECO:0000313" key="1">
    <source>
        <dbReference type="EMBL" id="AJO23368.1"/>
    </source>
</evidence>
<proteinExistence type="predicted"/>
<organism evidence="1 2">
    <name type="scientific">Heyndrickxia coagulans</name>
    <name type="common">Weizmannia coagulans</name>
    <dbReference type="NCBI Taxonomy" id="1398"/>
    <lineage>
        <taxon>Bacteria</taxon>
        <taxon>Bacillati</taxon>
        <taxon>Bacillota</taxon>
        <taxon>Bacilli</taxon>
        <taxon>Bacillales</taxon>
        <taxon>Bacillaceae</taxon>
        <taxon>Heyndrickxia</taxon>
    </lineage>
</organism>
<dbReference type="EMBL" id="CP010525">
    <property type="protein sequence ID" value="AJO23368.1"/>
    <property type="molecule type" value="Genomic_DNA"/>
</dbReference>
<dbReference type="Proteomes" id="UP000032024">
    <property type="component" value="Chromosome"/>
</dbReference>
<evidence type="ECO:0000313" key="2">
    <source>
        <dbReference type="Proteomes" id="UP000032024"/>
    </source>
</evidence>
<protein>
    <submittedName>
        <fullName evidence="1">Uncharacterized protein</fullName>
    </submittedName>
</protein>
<dbReference type="AlphaFoldDB" id="A0AAN0WCQ8"/>
<reference evidence="2" key="1">
    <citation type="submission" date="2015-01" db="EMBL/GenBank/DDBJ databases">
        <title>Comparative genome analysis of Bacillus coagulans HM-08, Clostridium butyricum HM-68, Bacillus subtilis HM-66 and Bacillus paralicheniformis BL-09.</title>
        <authorList>
            <person name="Zhang H."/>
        </authorList>
    </citation>
    <scope>NUCLEOTIDE SEQUENCE [LARGE SCALE GENOMIC DNA]</scope>
    <source>
        <strain evidence="2">HM-08</strain>
    </source>
</reference>
<name>A0AAN0WCQ8_HEYCO</name>
<sequence>MLKGQLRQKTTEFPNRWRAAAKSFSINGIPGFSRQEAPVKRTIRKFMKNM</sequence>